<dbReference type="Proteomes" id="UP000219338">
    <property type="component" value="Unassembled WGS sequence"/>
</dbReference>
<evidence type="ECO:0000313" key="3">
    <source>
        <dbReference type="Proteomes" id="UP000219338"/>
    </source>
</evidence>
<name>A0A284S618_ARMOS</name>
<organism evidence="2 3">
    <name type="scientific">Armillaria ostoyae</name>
    <name type="common">Armillaria root rot fungus</name>
    <dbReference type="NCBI Taxonomy" id="47428"/>
    <lineage>
        <taxon>Eukaryota</taxon>
        <taxon>Fungi</taxon>
        <taxon>Dikarya</taxon>
        <taxon>Basidiomycota</taxon>
        <taxon>Agaricomycotina</taxon>
        <taxon>Agaricomycetes</taxon>
        <taxon>Agaricomycetidae</taxon>
        <taxon>Agaricales</taxon>
        <taxon>Marasmiineae</taxon>
        <taxon>Physalacriaceae</taxon>
        <taxon>Armillaria</taxon>
    </lineage>
</organism>
<dbReference type="AlphaFoldDB" id="A0A284S618"/>
<evidence type="ECO:0000313" key="2">
    <source>
        <dbReference type="EMBL" id="SJL16464.1"/>
    </source>
</evidence>
<reference evidence="3" key="1">
    <citation type="journal article" date="2017" name="Nat. Ecol. Evol.">
        <title>Genome expansion and lineage-specific genetic innovations in the forest pathogenic fungi Armillaria.</title>
        <authorList>
            <person name="Sipos G."/>
            <person name="Prasanna A.N."/>
            <person name="Walter M.C."/>
            <person name="O'Connor E."/>
            <person name="Balint B."/>
            <person name="Krizsan K."/>
            <person name="Kiss B."/>
            <person name="Hess J."/>
            <person name="Varga T."/>
            <person name="Slot J."/>
            <person name="Riley R."/>
            <person name="Boka B."/>
            <person name="Rigling D."/>
            <person name="Barry K."/>
            <person name="Lee J."/>
            <person name="Mihaltcheva S."/>
            <person name="LaButti K."/>
            <person name="Lipzen A."/>
            <person name="Waldron R."/>
            <person name="Moloney N.M."/>
            <person name="Sperisen C."/>
            <person name="Kredics L."/>
            <person name="Vagvoelgyi C."/>
            <person name="Patrignani A."/>
            <person name="Fitzpatrick D."/>
            <person name="Nagy I."/>
            <person name="Doyle S."/>
            <person name="Anderson J.B."/>
            <person name="Grigoriev I.V."/>
            <person name="Gueldener U."/>
            <person name="Muensterkoetter M."/>
            <person name="Nagy L.G."/>
        </authorList>
    </citation>
    <scope>NUCLEOTIDE SEQUENCE [LARGE SCALE GENOMIC DNA]</scope>
    <source>
        <strain evidence="3">C18/9</strain>
    </source>
</reference>
<sequence>MQRIRALGAEGGGRCRWGFSKNRLVRMREGNGRVMMSSTERFEQLQASPLRASTHNGEIRLSRVSSTTKTNHSRQQDKGFAVAVRSQKPLNQPPLPI</sequence>
<accession>A0A284S618</accession>
<protein>
    <submittedName>
        <fullName evidence="2">Uncharacterized protein</fullName>
    </submittedName>
</protein>
<dbReference type="EMBL" id="FUEG01000035">
    <property type="protein sequence ID" value="SJL16464.1"/>
    <property type="molecule type" value="Genomic_DNA"/>
</dbReference>
<keyword evidence="3" id="KW-1185">Reference proteome</keyword>
<gene>
    <name evidence="2" type="ORF">ARMOST_19989</name>
</gene>
<proteinExistence type="predicted"/>
<feature type="region of interest" description="Disordered" evidence="1">
    <location>
        <begin position="55"/>
        <end position="97"/>
    </location>
</feature>
<evidence type="ECO:0000256" key="1">
    <source>
        <dbReference type="SAM" id="MobiDB-lite"/>
    </source>
</evidence>